<organism evidence="1 2">
    <name type="scientific">Arabis alpina</name>
    <name type="common">Alpine rock-cress</name>
    <dbReference type="NCBI Taxonomy" id="50452"/>
    <lineage>
        <taxon>Eukaryota</taxon>
        <taxon>Viridiplantae</taxon>
        <taxon>Streptophyta</taxon>
        <taxon>Embryophyta</taxon>
        <taxon>Tracheophyta</taxon>
        <taxon>Spermatophyta</taxon>
        <taxon>Magnoliopsida</taxon>
        <taxon>eudicotyledons</taxon>
        <taxon>Gunneridae</taxon>
        <taxon>Pentapetalae</taxon>
        <taxon>rosids</taxon>
        <taxon>malvids</taxon>
        <taxon>Brassicales</taxon>
        <taxon>Brassicaceae</taxon>
        <taxon>Arabideae</taxon>
        <taxon>Arabis</taxon>
    </lineage>
</organism>
<dbReference type="InterPro" id="IPR020471">
    <property type="entry name" value="AKR"/>
</dbReference>
<dbReference type="InterPro" id="IPR036812">
    <property type="entry name" value="NAD(P)_OxRdtase_dom_sf"/>
</dbReference>
<dbReference type="OMA" id="AVSHCNS"/>
<dbReference type="GO" id="GO:0010349">
    <property type="term" value="F:L-galactose dehydrogenase activity"/>
    <property type="evidence" value="ECO:0007669"/>
    <property type="project" value="TreeGrafter"/>
</dbReference>
<dbReference type="eggNOG" id="KOG1576">
    <property type="taxonomic scope" value="Eukaryota"/>
</dbReference>
<dbReference type="PANTHER" id="PTHR42686">
    <property type="entry name" value="GH17980P-RELATED"/>
    <property type="match status" value="1"/>
</dbReference>
<gene>
    <name evidence="1" type="ordered locus">AALP_Aa7g203900</name>
</gene>
<dbReference type="Gramene" id="KFK29993">
    <property type="protein sequence ID" value="KFK29993"/>
    <property type="gene ID" value="AALP_AA7G203900"/>
</dbReference>
<dbReference type="AlphaFoldDB" id="A0A087GJE1"/>
<proteinExistence type="predicted"/>
<evidence type="ECO:0000313" key="1">
    <source>
        <dbReference type="EMBL" id="KFK29993.1"/>
    </source>
</evidence>
<dbReference type="GO" id="GO:0019853">
    <property type="term" value="P:L-ascorbic acid biosynthetic process"/>
    <property type="evidence" value="ECO:0007669"/>
    <property type="project" value="TreeGrafter"/>
</dbReference>
<reference evidence="2" key="1">
    <citation type="journal article" date="2015" name="Nat. Plants">
        <title>Genome expansion of Arabis alpina linked with retrotransposition and reduced symmetric DNA methylation.</title>
        <authorList>
            <person name="Willing E.M."/>
            <person name="Rawat V."/>
            <person name="Mandakova T."/>
            <person name="Maumus F."/>
            <person name="James G.V."/>
            <person name="Nordstroem K.J."/>
            <person name="Becker C."/>
            <person name="Warthmann N."/>
            <person name="Chica C."/>
            <person name="Szarzynska B."/>
            <person name="Zytnicki M."/>
            <person name="Albani M.C."/>
            <person name="Kiefer C."/>
            <person name="Bergonzi S."/>
            <person name="Castaings L."/>
            <person name="Mateos J.L."/>
            <person name="Berns M.C."/>
            <person name="Bujdoso N."/>
            <person name="Piofczyk T."/>
            <person name="de Lorenzo L."/>
            <person name="Barrero-Sicilia C."/>
            <person name="Mateos I."/>
            <person name="Piednoel M."/>
            <person name="Hagmann J."/>
            <person name="Chen-Min-Tao R."/>
            <person name="Iglesias-Fernandez R."/>
            <person name="Schuster S.C."/>
            <person name="Alonso-Blanco C."/>
            <person name="Roudier F."/>
            <person name="Carbonero P."/>
            <person name="Paz-Ares J."/>
            <person name="Davis S.J."/>
            <person name="Pecinka A."/>
            <person name="Quesneville H."/>
            <person name="Colot V."/>
            <person name="Lysak M.A."/>
            <person name="Weigel D."/>
            <person name="Coupland G."/>
            <person name="Schneeberger K."/>
        </authorList>
    </citation>
    <scope>NUCLEOTIDE SEQUENCE [LARGE SCALE GENOMIC DNA]</scope>
    <source>
        <strain evidence="2">cv. Pajares</strain>
    </source>
</reference>
<protein>
    <recommendedName>
        <fullName evidence="3">NADP-dependent oxidoreductase domain-containing protein</fullName>
    </recommendedName>
</protein>
<dbReference type="PANTHER" id="PTHR42686:SF1">
    <property type="entry name" value="GH17980P-RELATED"/>
    <property type="match status" value="1"/>
</dbReference>
<sequence>MTKLALQYSLSNKEISSVLVGMGSVSQVEENAAAVTELEVLGMDQETLSQVEAILKPVKNLTWPSGINQN</sequence>
<dbReference type="OrthoDB" id="48988at2759"/>
<dbReference type="EMBL" id="CM002875">
    <property type="protein sequence ID" value="KFK29993.1"/>
    <property type="molecule type" value="Genomic_DNA"/>
</dbReference>
<keyword evidence="2" id="KW-1185">Reference proteome</keyword>
<evidence type="ECO:0000313" key="2">
    <source>
        <dbReference type="Proteomes" id="UP000029120"/>
    </source>
</evidence>
<evidence type="ECO:0008006" key="3">
    <source>
        <dbReference type="Google" id="ProtNLM"/>
    </source>
</evidence>
<dbReference type="SUPFAM" id="SSF51430">
    <property type="entry name" value="NAD(P)-linked oxidoreductase"/>
    <property type="match status" value="1"/>
</dbReference>
<dbReference type="GO" id="GO:0005829">
    <property type="term" value="C:cytosol"/>
    <property type="evidence" value="ECO:0007669"/>
    <property type="project" value="TreeGrafter"/>
</dbReference>
<name>A0A087GJE1_ARAAL</name>
<dbReference type="Gene3D" id="3.20.20.100">
    <property type="entry name" value="NADP-dependent oxidoreductase domain"/>
    <property type="match status" value="1"/>
</dbReference>
<accession>A0A087GJE1</accession>
<dbReference type="Proteomes" id="UP000029120">
    <property type="component" value="Chromosome 7"/>
</dbReference>